<protein>
    <submittedName>
        <fullName evidence="9">Excinuclease ABC C subunit domain protein</fullName>
    </submittedName>
</protein>
<keyword evidence="1" id="KW-0963">Cytoplasm</keyword>
<evidence type="ECO:0000256" key="2">
    <source>
        <dbReference type="ARBA" id="ARBA00022763"/>
    </source>
</evidence>
<evidence type="ECO:0000256" key="3">
    <source>
        <dbReference type="ARBA" id="ARBA00022769"/>
    </source>
</evidence>
<dbReference type="SMART" id="SM00465">
    <property type="entry name" value="GIYc"/>
    <property type="match status" value="1"/>
</dbReference>
<keyword evidence="2" id="KW-0227">DNA damage</keyword>
<gene>
    <name evidence="9" type="ORF">UU35_C0005G0006</name>
</gene>
<dbReference type="Pfam" id="PF01541">
    <property type="entry name" value="GIY-YIG"/>
    <property type="match status" value="1"/>
</dbReference>
<dbReference type="InterPro" id="IPR000305">
    <property type="entry name" value="GIY-YIG_endonuc"/>
</dbReference>
<dbReference type="InterPro" id="IPR001162">
    <property type="entry name" value="UvrC_RNase_H_dom"/>
</dbReference>
<feature type="domain" description="UvrC family homology region profile" evidence="8">
    <location>
        <begin position="206"/>
        <end position="371"/>
    </location>
</feature>
<evidence type="ECO:0000259" key="6">
    <source>
        <dbReference type="PROSITE" id="PS50151"/>
    </source>
</evidence>
<evidence type="ECO:0000256" key="5">
    <source>
        <dbReference type="ARBA" id="ARBA00023204"/>
    </source>
</evidence>
<dbReference type="GO" id="GO:0006289">
    <property type="term" value="P:nucleotide-excision repair"/>
    <property type="evidence" value="ECO:0007669"/>
    <property type="project" value="InterPro"/>
</dbReference>
<feature type="domain" description="GIY-YIG" evidence="7">
    <location>
        <begin position="15"/>
        <end position="92"/>
    </location>
</feature>
<dbReference type="InterPro" id="IPR050066">
    <property type="entry name" value="UvrABC_protein_C"/>
</dbReference>
<sequence>MIPSHITIKNKELPDSPGVYFYYDMSGELLYVGKATSLKKRVGSYFTKAHDNRIADMVSNIARIDYVQTGTVIEALVLEANQIKAKRPKYNILQRDDKTFLYLVITNEAYPRPLLMRGLELERLHINPFERKLSPVAKKHFLAVFGPYTSAQALRRALDLIRKMIPWSICQPPEVTGKRKACFNVHIKKCPGVCTGAITAKEYHRIIRQLILFFEGRKTELMREIKKEMEHEARLHRFEQAAKLRNNLFALEHIQDVALVMKEDADLPFAKIEQKEGIDLNGRIECYDISNISGTSAVGSMVVFLDGKPAKKEYRKFKIKTVQGSNDVAMMEEVLRRRLARVKQFPDTWPLPVLMVIDGGEGQVGKVQDVLNQFDVQIPLVGLAKGFDRKQDRLVFDSRNLALAQVVERGKQMFQQARDEAHRFAIKYHRELRGKSFVKKN</sequence>
<dbReference type="FunFam" id="3.40.1440.10:FF:000001">
    <property type="entry name" value="UvrABC system protein C"/>
    <property type="match status" value="1"/>
</dbReference>
<dbReference type="Gene3D" id="3.40.1440.10">
    <property type="entry name" value="GIY-YIG endonuclease"/>
    <property type="match status" value="1"/>
</dbReference>
<evidence type="ECO:0000256" key="1">
    <source>
        <dbReference type="ARBA" id="ARBA00022490"/>
    </source>
</evidence>
<dbReference type="Pfam" id="PF08459">
    <property type="entry name" value="UvrC_RNaseH_dom"/>
    <property type="match status" value="1"/>
</dbReference>
<dbReference type="InterPro" id="IPR035901">
    <property type="entry name" value="GIY-YIG_endonuc_sf"/>
</dbReference>
<organism evidence="9 10">
    <name type="scientific">Candidatus Uhrbacteria bacterium GW2011_GWC2_41_11</name>
    <dbReference type="NCBI Taxonomy" id="1618985"/>
    <lineage>
        <taxon>Bacteria</taxon>
        <taxon>Candidatus Uhriibacteriota</taxon>
    </lineage>
</organism>
<dbReference type="PROSITE" id="PS50165">
    <property type="entry name" value="UVRC"/>
    <property type="match status" value="1"/>
</dbReference>
<evidence type="ECO:0000313" key="10">
    <source>
        <dbReference type="Proteomes" id="UP000034616"/>
    </source>
</evidence>
<dbReference type="InterPro" id="IPR047296">
    <property type="entry name" value="GIY-YIG_UvrC_Cho"/>
</dbReference>
<comment type="caution">
    <text evidence="9">The sequence shown here is derived from an EMBL/GenBank/DDBJ whole genome shotgun (WGS) entry which is preliminary data.</text>
</comment>
<reference evidence="9 10" key="1">
    <citation type="journal article" date="2015" name="Nature">
        <title>rRNA introns, odd ribosomes, and small enigmatic genomes across a large radiation of phyla.</title>
        <authorList>
            <person name="Brown C.T."/>
            <person name="Hug L.A."/>
            <person name="Thomas B.C."/>
            <person name="Sharon I."/>
            <person name="Castelle C.J."/>
            <person name="Singh A."/>
            <person name="Wilkins M.J."/>
            <person name="Williams K.H."/>
            <person name="Banfield J.F."/>
        </authorList>
    </citation>
    <scope>NUCLEOTIDE SEQUENCE [LARGE SCALE GENOMIC DNA]</scope>
</reference>
<dbReference type="CDD" id="cd10434">
    <property type="entry name" value="GIY-YIG_UvrC_Cho"/>
    <property type="match status" value="1"/>
</dbReference>
<accession>A0A0G0XHI7</accession>
<evidence type="ECO:0000256" key="4">
    <source>
        <dbReference type="ARBA" id="ARBA00022881"/>
    </source>
</evidence>
<keyword evidence="3" id="KW-0228">DNA excision</keyword>
<dbReference type="PATRIC" id="fig|1618985.3.peg.438"/>
<dbReference type="InterPro" id="IPR036876">
    <property type="entry name" value="UVR_dom_sf"/>
</dbReference>
<feature type="domain" description="UVR" evidence="6">
    <location>
        <begin position="219"/>
        <end position="254"/>
    </location>
</feature>
<evidence type="ECO:0000259" key="8">
    <source>
        <dbReference type="PROSITE" id="PS50165"/>
    </source>
</evidence>
<dbReference type="Proteomes" id="UP000034616">
    <property type="component" value="Unassembled WGS sequence"/>
</dbReference>
<name>A0A0G0XHI7_9BACT</name>
<dbReference type="GO" id="GO:0009381">
    <property type="term" value="F:excinuclease ABC activity"/>
    <property type="evidence" value="ECO:0007669"/>
    <property type="project" value="InterPro"/>
</dbReference>
<dbReference type="InterPro" id="IPR038476">
    <property type="entry name" value="UvrC_RNase_H_dom_sf"/>
</dbReference>
<dbReference type="Gene3D" id="3.30.420.340">
    <property type="entry name" value="UvrC, RNAse H endonuclease domain"/>
    <property type="match status" value="1"/>
</dbReference>
<dbReference type="AlphaFoldDB" id="A0A0G0XHI7"/>
<keyword evidence="4" id="KW-0267">Excision nuclease</keyword>
<proteinExistence type="predicted"/>
<dbReference type="PROSITE" id="PS50151">
    <property type="entry name" value="UVR"/>
    <property type="match status" value="1"/>
</dbReference>
<evidence type="ECO:0000259" key="7">
    <source>
        <dbReference type="PROSITE" id="PS50164"/>
    </source>
</evidence>
<dbReference type="SUPFAM" id="SSF82771">
    <property type="entry name" value="GIY-YIG endonuclease"/>
    <property type="match status" value="1"/>
</dbReference>
<dbReference type="PANTHER" id="PTHR30562:SF1">
    <property type="entry name" value="UVRABC SYSTEM PROTEIN C"/>
    <property type="match status" value="1"/>
</dbReference>
<dbReference type="InterPro" id="IPR001943">
    <property type="entry name" value="UVR_dom"/>
</dbReference>
<dbReference type="PANTHER" id="PTHR30562">
    <property type="entry name" value="UVRC/OXIDOREDUCTASE"/>
    <property type="match status" value="1"/>
</dbReference>
<evidence type="ECO:0000313" key="9">
    <source>
        <dbReference type="EMBL" id="KKR87132.1"/>
    </source>
</evidence>
<dbReference type="GO" id="GO:0009380">
    <property type="term" value="C:excinuclease repair complex"/>
    <property type="evidence" value="ECO:0007669"/>
    <property type="project" value="TreeGrafter"/>
</dbReference>
<dbReference type="PROSITE" id="PS50164">
    <property type="entry name" value="GIY_YIG"/>
    <property type="match status" value="1"/>
</dbReference>
<dbReference type="SUPFAM" id="SSF46600">
    <property type="entry name" value="C-terminal UvrC-binding domain of UvrB"/>
    <property type="match status" value="1"/>
</dbReference>
<keyword evidence="5" id="KW-0234">DNA repair</keyword>
<dbReference type="EMBL" id="LCAH01000005">
    <property type="protein sequence ID" value="KKR87132.1"/>
    <property type="molecule type" value="Genomic_DNA"/>
</dbReference>